<name>A0ABS0V4E9_9PSED</name>
<organism evidence="1 2">
    <name type="scientific">Pseudomonas paralactis</name>
    <dbReference type="NCBI Taxonomy" id="1615673"/>
    <lineage>
        <taxon>Bacteria</taxon>
        <taxon>Pseudomonadati</taxon>
        <taxon>Pseudomonadota</taxon>
        <taxon>Gammaproteobacteria</taxon>
        <taxon>Pseudomonadales</taxon>
        <taxon>Pseudomonadaceae</taxon>
        <taxon>Pseudomonas</taxon>
    </lineage>
</organism>
<dbReference type="RefSeq" id="WP_198708324.1">
    <property type="nucleotide sequence ID" value="NZ_JAEILM010000072.1"/>
</dbReference>
<evidence type="ECO:0000313" key="2">
    <source>
        <dbReference type="Proteomes" id="UP000607562"/>
    </source>
</evidence>
<gene>
    <name evidence="1" type="ORF">YA0871_21025</name>
</gene>
<proteinExistence type="predicted"/>
<keyword evidence="2" id="KW-1185">Reference proteome</keyword>
<reference evidence="1 2" key="1">
    <citation type="submission" date="2020-12" db="EMBL/GenBank/DDBJ databases">
        <title>Comparative genomic insights into the epidemiology and virulence of plant pathogenic Pseudomonads from Turkey.</title>
        <authorList>
            <person name="Dillon M."/>
            <person name="Ruiz-Bedoya T."/>
            <person name="Bendalovic-Torma C."/>
            <person name="Guttman K.M."/>
            <person name="Kwak H."/>
            <person name="Middleton M.A."/>
            <person name="Wang P.W."/>
            <person name="Horuz S."/>
            <person name="Aysan Y."/>
            <person name="Guttman D.S."/>
        </authorList>
    </citation>
    <scope>NUCLEOTIDE SEQUENCE [LARGE SCALE GENOMIC DNA]</scope>
    <source>
        <strain evidence="1 2">Marul_2_1</strain>
    </source>
</reference>
<sequence length="76" mass="8400">MSNAEIYLSDKSGAQWKYLEKDQPCSEGIKEVMGDSYGPEIRRMIIEVTTEGGKKVKVTIPNSDGDATVEVDGKYI</sequence>
<accession>A0ABS0V4E9</accession>
<comment type="caution">
    <text evidence="1">The sequence shown here is derived from an EMBL/GenBank/DDBJ whole genome shotgun (WGS) entry which is preliminary data.</text>
</comment>
<dbReference type="Proteomes" id="UP000607562">
    <property type="component" value="Unassembled WGS sequence"/>
</dbReference>
<evidence type="ECO:0000313" key="1">
    <source>
        <dbReference type="EMBL" id="MBI6635147.1"/>
    </source>
</evidence>
<protein>
    <submittedName>
        <fullName evidence="1">Uncharacterized protein</fullName>
    </submittedName>
</protein>
<dbReference type="EMBL" id="JAEILM010000072">
    <property type="protein sequence ID" value="MBI6635147.1"/>
    <property type="molecule type" value="Genomic_DNA"/>
</dbReference>